<dbReference type="AlphaFoldDB" id="A0A8H6FSR8"/>
<gene>
    <name evidence="1" type="ORF">HO173_007852</name>
</gene>
<keyword evidence="2" id="KW-1185">Reference proteome</keyword>
<dbReference type="OrthoDB" id="5986190at2759"/>
<dbReference type="RefSeq" id="XP_037163429.1">
    <property type="nucleotide sequence ID" value="XM_037309752.1"/>
</dbReference>
<accession>A0A8H6FSR8</accession>
<sequence length="60" mass="6721">MNDRFKEEDILPITRKEKIGEGGSAIIYKIVVDENYNSLRPRGHVIPVCSAPLPNRLAVS</sequence>
<dbReference type="Proteomes" id="UP000578531">
    <property type="component" value="Unassembled WGS sequence"/>
</dbReference>
<dbReference type="GeneID" id="59289508"/>
<organism evidence="1 2">
    <name type="scientific">Letharia columbiana</name>
    <dbReference type="NCBI Taxonomy" id="112416"/>
    <lineage>
        <taxon>Eukaryota</taxon>
        <taxon>Fungi</taxon>
        <taxon>Dikarya</taxon>
        <taxon>Ascomycota</taxon>
        <taxon>Pezizomycotina</taxon>
        <taxon>Lecanoromycetes</taxon>
        <taxon>OSLEUM clade</taxon>
        <taxon>Lecanoromycetidae</taxon>
        <taxon>Lecanorales</taxon>
        <taxon>Lecanorineae</taxon>
        <taxon>Parmeliaceae</taxon>
        <taxon>Letharia</taxon>
    </lineage>
</organism>
<reference evidence="1 2" key="1">
    <citation type="journal article" date="2020" name="Genomics">
        <title>Complete, high-quality genomes from long-read metagenomic sequencing of two wolf lichen thalli reveals enigmatic genome architecture.</title>
        <authorList>
            <person name="McKenzie S.K."/>
            <person name="Walston R.F."/>
            <person name="Allen J.L."/>
        </authorList>
    </citation>
    <scope>NUCLEOTIDE SEQUENCE [LARGE SCALE GENOMIC DNA]</scope>
    <source>
        <strain evidence="1">WasteWater2</strain>
    </source>
</reference>
<dbReference type="EMBL" id="JACCJC010000033">
    <property type="protein sequence ID" value="KAF6234022.1"/>
    <property type="molecule type" value="Genomic_DNA"/>
</dbReference>
<evidence type="ECO:0000313" key="2">
    <source>
        <dbReference type="Proteomes" id="UP000578531"/>
    </source>
</evidence>
<protein>
    <submittedName>
        <fullName evidence="1">Uncharacterized protein</fullName>
    </submittedName>
</protein>
<evidence type="ECO:0000313" key="1">
    <source>
        <dbReference type="EMBL" id="KAF6234022.1"/>
    </source>
</evidence>
<proteinExistence type="predicted"/>
<comment type="caution">
    <text evidence="1">The sequence shown here is derived from an EMBL/GenBank/DDBJ whole genome shotgun (WGS) entry which is preliminary data.</text>
</comment>
<name>A0A8H6FSR8_9LECA</name>